<protein>
    <submittedName>
        <fullName evidence="2">Uncharacterized protein</fullName>
    </submittedName>
</protein>
<proteinExistence type="predicted"/>
<sequence>MHGPYVRSSSFVPASFPFTAWSPRAIGLPVRTQLCAAANSRALSCPTRAPYPTQRHGVPQGLHQGGSTSSLYPHRKNRRRRRLRTRSRPTRTIVSTQAGRDSAPRDPDIPPRALVPVRRRVQGGWMVRRHRGWRATWDGLAHLRRRREPRAHHHARCARRREIEAAPGSIDMRDKG</sequence>
<comment type="caution">
    <text evidence="2">The sequence shown here is derived from an EMBL/GenBank/DDBJ whole genome shotgun (WGS) entry which is preliminary data.</text>
</comment>
<accession>A0AAD7N2H3</accession>
<dbReference type="AlphaFoldDB" id="A0AAD7N2H3"/>
<name>A0AAD7N2H3_9AGAR</name>
<organism evidence="2 3">
    <name type="scientific">Mycena metata</name>
    <dbReference type="NCBI Taxonomy" id="1033252"/>
    <lineage>
        <taxon>Eukaryota</taxon>
        <taxon>Fungi</taxon>
        <taxon>Dikarya</taxon>
        <taxon>Basidiomycota</taxon>
        <taxon>Agaricomycotina</taxon>
        <taxon>Agaricomycetes</taxon>
        <taxon>Agaricomycetidae</taxon>
        <taxon>Agaricales</taxon>
        <taxon>Marasmiineae</taxon>
        <taxon>Mycenaceae</taxon>
        <taxon>Mycena</taxon>
    </lineage>
</organism>
<gene>
    <name evidence="2" type="ORF">B0H16DRAFT_1890278</name>
</gene>
<reference evidence="2" key="1">
    <citation type="submission" date="2023-03" db="EMBL/GenBank/DDBJ databases">
        <title>Massive genome expansion in bonnet fungi (Mycena s.s.) driven by repeated elements and novel gene families across ecological guilds.</title>
        <authorList>
            <consortium name="Lawrence Berkeley National Laboratory"/>
            <person name="Harder C.B."/>
            <person name="Miyauchi S."/>
            <person name="Viragh M."/>
            <person name="Kuo A."/>
            <person name="Thoen E."/>
            <person name="Andreopoulos B."/>
            <person name="Lu D."/>
            <person name="Skrede I."/>
            <person name="Drula E."/>
            <person name="Henrissat B."/>
            <person name="Morin E."/>
            <person name="Kohler A."/>
            <person name="Barry K."/>
            <person name="LaButti K."/>
            <person name="Morin E."/>
            <person name="Salamov A."/>
            <person name="Lipzen A."/>
            <person name="Mereny Z."/>
            <person name="Hegedus B."/>
            <person name="Baldrian P."/>
            <person name="Stursova M."/>
            <person name="Weitz H."/>
            <person name="Taylor A."/>
            <person name="Grigoriev I.V."/>
            <person name="Nagy L.G."/>
            <person name="Martin F."/>
            <person name="Kauserud H."/>
        </authorList>
    </citation>
    <scope>NUCLEOTIDE SEQUENCE</scope>
    <source>
        <strain evidence="2">CBHHK182m</strain>
    </source>
</reference>
<dbReference type="Proteomes" id="UP001215598">
    <property type="component" value="Unassembled WGS sequence"/>
</dbReference>
<feature type="region of interest" description="Disordered" evidence="1">
    <location>
        <begin position="51"/>
        <end position="112"/>
    </location>
</feature>
<evidence type="ECO:0000313" key="3">
    <source>
        <dbReference type="Proteomes" id="UP001215598"/>
    </source>
</evidence>
<evidence type="ECO:0000313" key="2">
    <source>
        <dbReference type="EMBL" id="KAJ7742641.1"/>
    </source>
</evidence>
<feature type="compositionally biased region" description="Basic residues" evidence="1">
    <location>
        <begin position="73"/>
        <end position="89"/>
    </location>
</feature>
<evidence type="ECO:0000256" key="1">
    <source>
        <dbReference type="SAM" id="MobiDB-lite"/>
    </source>
</evidence>
<dbReference type="EMBL" id="JARKIB010000094">
    <property type="protein sequence ID" value="KAJ7742641.1"/>
    <property type="molecule type" value="Genomic_DNA"/>
</dbReference>
<keyword evidence="3" id="KW-1185">Reference proteome</keyword>